<dbReference type="RefSeq" id="WP_192759809.1">
    <property type="nucleotide sequence ID" value="NZ_JADBDZ010000001.1"/>
</dbReference>
<accession>A0ABR9JRM6</accession>
<dbReference type="EMBL" id="JADBDZ010000001">
    <property type="protein sequence ID" value="MBE1533224.1"/>
    <property type="molecule type" value="Genomic_DNA"/>
</dbReference>
<dbReference type="Proteomes" id="UP000627838">
    <property type="component" value="Unassembled WGS sequence"/>
</dbReference>
<name>A0ABR9JRM6_9ACTN</name>
<organism evidence="1 2">
    <name type="scientific">Actinomadura algeriensis</name>
    <dbReference type="NCBI Taxonomy" id="1679523"/>
    <lineage>
        <taxon>Bacteria</taxon>
        <taxon>Bacillati</taxon>
        <taxon>Actinomycetota</taxon>
        <taxon>Actinomycetes</taxon>
        <taxon>Streptosporangiales</taxon>
        <taxon>Thermomonosporaceae</taxon>
        <taxon>Actinomadura</taxon>
    </lineage>
</organism>
<evidence type="ECO:0000313" key="2">
    <source>
        <dbReference type="Proteomes" id="UP000627838"/>
    </source>
</evidence>
<sequence>MVGLPEWFWVTNWKTMTGRAAARGVWANVVAQPQSMTIDPGDGRGVVRCTGPGTAYDESHRASRQRTDCSYTYSQSSARERSGAYRVRVTVLWGGTWRGSDGSGGALPPLSRSTTFRLRVAEAQALYGQGRP</sequence>
<reference evidence="1 2" key="1">
    <citation type="submission" date="2020-10" db="EMBL/GenBank/DDBJ databases">
        <title>Sequencing the genomes of 1000 actinobacteria strains.</title>
        <authorList>
            <person name="Klenk H.-P."/>
        </authorList>
    </citation>
    <scope>NUCLEOTIDE SEQUENCE [LARGE SCALE GENOMIC DNA]</scope>
    <source>
        <strain evidence="1 2">DSM 46744</strain>
    </source>
</reference>
<protein>
    <submittedName>
        <fullName evidence="1">Uncharacterized protein</fullName>
    </submittedName>
</protein>
<evidence type="ECO:0000313" key="1">
    <source>
        <dbReference type="EMBL" id="MBE1533224.1"/>
    </source>
</evidence>
<keyword evidence="2" id="KW-1185">Reference proteome</keyword>
<proteinExistence type="predicted"/>
<gene>
    <name evidence="1" type="ORF">H4W34_003057</name>
</gene>
<comment type="caution">
    <text evidence="1">The sequence shown here is derived from an EMBL/GenBank/DDBJ whole genome shotgun (WGS) entry which is preliminary data.</text>
</comment>